<dbReference type="EMBL" id="CAACVJ010000061">
    <property type="protein sequence ID" value="VEP12557.1"/>
    <property type="molecule type" value="Genomic_DNA"/>
</dbReference>
<sequence>MSSKIGNCAELKFVIHHSYKNESGLTREEINIQEVSDRGLAMLCS</sequence>
<name>A0A563VMG5_9CYAN</name>
<evidence type="ECO:0008006" key="3">
    <source>
        <dbReference type="Google" id="ProtNLM"/>
    </source>
</evidence>
<proteinExistence type="predicted"/>
<reference evidence="1 2" key="1">
    <citation type="submission" date="2019-01" db="EMBL/GenBank/DDBJ databases">
        <authorList>
            <person name="Brito A."/>
        </authorList>
    </citation>
    <scope>NUCLEOTIDE SEQUENCE [LARGE SCALE GENOMIC DNA]</scope>
    <source>
        <strain evidence="1">1</strain>
    </source>
</reference>
<accession>A0A563VMG5</accession>
<dbReference type="Proteomes" id="UP000320055">
    <property type="component" value="Unassembled WGS sequence"/>
</dbReference>
<gene>
    <name evidence="1" type="ORF">H1P_1530009</name>
</gene>
<organism evidence="1 2">
    <name type="scientific">Hyella patelloides LEGE 07179</name>
    <dbReference type="NCBI Taxonomy" id="945734"/>
    <lineage>
        <taxon>Bacteria</taxon>
        <taxon>Bacillati</taxon>
        <taxon>Cyanobacteriota</taxon>
        <taxon>Cyanophyceae</taxon>
        <taxon>Pleurocapsales</taxon>
        <taxon>Hyellaceae</taxon>
        <taxon>Hyella</taxon>
    </lineage>
</organism>
<protein>
    <recommendedName>
        <fullName evidence="3">Transposase</fullName>
    </recommendedName>
</protein>
<evidence type="ECO:0000313" key="2">
    <source>
        <dbReference type="Proteomes" id="UP000320055"/>
    </source>
</evidence>
<keyword evidence="2" id="KW-1185">Reference proteome</keyword>
<dbReference type="AlphaFoldDB" id="A0A563VMG5"/>
<evidence type="ECO:0000313" key="1">
    <source>
        <dbReference type="EMBL" id="VEP12557.1"/>
    </source>
</evidence>